<comment type="caution">
    <text evidence="4">The sequence shown here is derived from an EMBL/GenBank/DDBJ whole genome shotgun (WGS) entry which is preliminary data.</text>
</comment>
<dbReference type="PROSITE" id="PS50213">
    <property type="entry name" value="FAS1"/>
    <property type="match status" value="1"/>
</dbReference>
<keyword evidence="5" id="KW-1185">Reference proteome</keyword>
<proteinExistence type="predicted"/>
<dbReference type="Proteomes" id="UP000223968">
    <property type="component" value="Unassembled WGS sequence"/>
</dbReference>
<name>A0A2B7XUV0_9EURO</name>
<dbReference type="STRING" id="1447875.A0A2B7XUV0"/>
<protein>
    <recommendedName>
        <fullName evidence="3">FAS1 domain-containing protein</fullName>
    </recommendedName>
</protein>
<feature type="domain" description="FAS1" evidence="3">
    <location>
        <begin position="80"/>
        <end position="231"/>
    </location>
</feature>
<accession>A0A2B7XUV0</accession>
<feature type="compositionally biased region" description="Polar residues" evidence="2">
    <location>
        <begin position="66"/>
        <end position="76"/>
    </location>
</feature>
<dbReference type="OrthoDB" id="5551751at2759"/>
<dbReference type="AlphaFoldDB" id="A0A2B7XUV0"/>
<keyword evidence="1" id="KW-0732">Signal</keyword>
<feature type="region of interest" description="Disordered" evidence="2">
    <location>
        <begin position="36"/>
        <end position="76"/>
    </location>
</feature>
<evidence type="ECO:0000259" key="3">
    <source>
        <dbReference type="PROSITE" id="PS50213"/>
    </source>
</evidence>
<reference evidence="4 5" key="1">
    <citation type="submission" date="2017-10" db="EMBL/GenBank/DDBJ databases">
        <title>Comparative genomics in systemic dimorphic fungi from Ajellomycetaceae.</title>
        <authorList>
            <person name="Munoz J.F."/>
            <person name="Mcewen J.G."/>
            <person name="Clay O.K."/>
            <person name="Cuomo C.A."/>
        </authorList>
    </citation>
    <scope>NUCLEOTIDE SEQUENCE [LARGE SCALE GENOMIC DNA]</scope>
    <source>
        <strain evidence="4 5">UAMH5409</strain>
    </source>
</reference>
<dbReference type="InterPro" id="IPR036378">
    <property type="entry name" value="FAS1_dom_sf"/>
</dbReference>
<dbReference type="PANTHER" id="PTHR28156:SF1">
    <property type="entry name" value="FAS1 DOMAIN-CONTAINING PROTEIN YDR262W"/>
    <property type="match status" value="1"/>
</dbReference>
<feature type="compositionally biased region" description="Polar residues" evidence="2">
    <location>
        <begin position="41"/>
        <end position="58"/>
    </location>
</feature>
<dbReference type="InterPro" id="IPR040200">
    <property type="entry name" value="Mug57-like"/>
</dbReference>
<dbReference type="PANTHER" id="PTHR28156">
    <property type="entry name" value="FAS1 DOMAIN-CONTAINING PROTEIN YDR262W"/>
    <property type="match status" value="1"/>
</dbReference>
<dbReference type="InterPro" id="IPR000782">
    <property type="entry name" value="FAS1_domain"/>
</dbReference>
<evidence type="ECO:0000256" key="1">
    <source>
        <dbReference type="ARBA" id="ARBA00022729"/>
    </source>
</evidence>
<dbReference type="EMBL" id="PDNB01000054">
    <property type="protein sequence ID" value="PGH12725.1"/>
    <property type="molecule type" value="Genomic_DNA"/>
</dbReference>
<dbReference type="Pfam" id="PF02469">
    <property type="entry name" value="Fasciclin"/>
    <property type="match status" value="1"/>
</dbReference>
<dbReference type="Gene3D" id="2.30.180.10">
    <property type="entry name" value="FAS1 domain"/>
    <property type="match status" value="1"/>
</dbReference>
<evidence type="ECO:0000313" key="4">
    <source>
        <dbReference type="EMBL" id="PGH12725.1"/>
    </source>
</evidence>
<dbReference type="SUPFAM" id="SSF82153">
    <property type="entry name" value="FAS1 domain"/>
    <property type="match status" value="1"/>
</dbReference>
<evidence type="ECO:0000256" key="2">
    <source>
        <dbReference type="SAM" id="MobiDB-lite"/>
    </source>
</evidence>
<evidence type="ECO:0000313" key="5">
    <source>
        <dbReference type="Proteomes" id="UP000223968"/>
    </source>
</evidence>
<gene>
    <name evidence="4" type="ORF">AJ79_04086</name>
</gene>
<sequence>MKPLLSSYLIIILTTLILTISARRLLPHNFQIPSTIERKPNSNNISPRSLSHYLSPNQKPILPSGTMGNTNTKPTTRNQSLYITDILSKTREIAIFSSLTRDIESVSARFNNEAQNSTVLAPLNSAIQDLPRKPWEDPDDYERFGETEAYAGKEGEGRAAKNLRRFVEAHIVPEAPWKQAGEEGALQTVGGGRVWWKKERGKVYIYPGKIEVQKIDKKASNGEVWVLKGVINYA</sequence>
<organism evidence="4 5">
    <name type="scientific">Helicocarpus griseus UAMH5409</name>
    <dbReference type="NCBI Taxonomy" id="1447875"/>
    <lineage>
        <taxon>Eukaryota</taxon>
        <taxon>Fungi</taxon>
        <taxon>Dikarya</taxon>
        <taxon>Ascomycota</taxon>
        <taxon>Pezizomycotina</taxon>
        <taxon>Eurotiomycetes</taxon>
        <taxon>Eurotiomycetidae</taxon>
        <taxon>Onygenales</taxon>
        <taxon>Ajellomycetaceae</taxon>
        <taxon>Helicocarpus</taxon>
    </lineage>
</organism>